<gene>
    <name evidence="1" type="ORF">DB32_006840</name>
</gene>
<name>A0A0F6YMW4_9BACT</name>
<organism evidence="1 2">
    <name type="scientific">Sandaracinus amylolyticus</name>
    <dbReference type="NCBI Taxonomy" id="927083"/>
    <lineage>
        <taxon>Bacteria</taxon>
        <taxon>Pseudomonadati</taxon>
        <taxon>Myxococcota</taxon>
        <taxon>Polyangia</taxon>
        <taxon>Polyangiales</taxon>
        <taxon>Sandaracinaceae</taxon>
        <taxon>Sandaracinus</taxon>
    </lineage>
</organism>
<keyword evidence="2" id="KW-1185">Reference proteome</keyword>
<sequence>MLFALPRGGRMRLGSRSSTLAVASLLALAGCHTDRRYVTPEEGATWQLAFPEGAAPFFTGEELTVFLVEQRIELPVRPPTDEEFGALSAGDATEFTPYARRPWAARGDYEIQIDFTLSNLDDEPQRIAVTLNGINEFHEYVPGVSVVGDETVVDFSGWERTYALDPGERIQVTIREEEIDEVAVDLATVVNGAPNSNQVVFFQNQSSHDPRSQMYIPPIVPALVGVRLGLRIEAGEGATEAPPAALEAVVRVRDPEDRVVGTGEEPWVLPQPAQFAPVVVEEE</sequence>
<dbReference type="Proteomes" id="UP000034883">
    <property type="component" value="Chromosome"/>
</dbReference>
<evidence type="ECO:0000313" key="2">
    <source>
        <dbReference type="Proteomes" id="UP000034883"/>
    </source>
</evidence>
<evidence type="ECO:0000313" key="1">
    <source>
        <dbReference type="EMBL" id="AKF09691.1"/>
    </source>
</evidence>
<dbReference type="KEGG" id="samy:DB32_006840"/>
<dbReference type="PROSITE" id="PS51257">
    <property type="entry name" value="PROKAR_LIPOPROTEIN"/>
    <property type="match status" value="1"/>
</dbReference>
<evidence type="ECO:0008006" key="3">
    <source>
        <dbReference type="Google" id="ProtNLM"/>
    </source>
</evidence>
<accession>A0A0F6YMW4</accession>
<protein>
    <recommendedName>
        <fullName evidence="3">Lipoprotein</fullName>
    </recommendedName>
</protein>
<dbReference type="AlphaFoldDB" id="A0A0F6YMW4"/>
<dbReference type="STRING" id="927083.DB32_006840"/>
<reference evidence="1 2" key="1">
    <citation type="submission" date="2015-03" db="EMBL/GenBank/DDBJ databases">
        <title>Genome assembly of Sandaracinus amylolyticus DSM 53668.</title>
        <authorList>
            <person name="Sharma G."/>
            <person name="Subramanian S."/>
        </authorList>
    </citation>
    <scope>NUCLEOTIDE SEQUENCE [LARGE SCALE GENOMIC DNA]</scope>
    <source>
        <strain evidence="1 2">DSM 53668</strain>
    </source>
</reference>
<proteinExistence type="predicted"/>
<dbReference type="EMBL" id="CP011125">
    <property type="protein sequence ID" value="AKF09691.1"/>
    <property type="molecule type" value="Genomic_DNA"/>
</dbReference>